<evidence type="ECO:0000313" key="8">
    <source>
        <dbReference type="Proteomes" id="UP001649230"/>
    </source>
</evidence>
<dbReference type="RefSeq" id="WP_235118587.1">
    <property type="nucleotide sequence ID" value="NZ_CP090978.1"/>
</dbReference>
<feature type="compositionally biased region" description="Gly residues" evidence="3">
    <location>
        <begin position="471"/>
        <end position="519"/>
    </location>
</feature>
<dbReference type="PANTHER" id="PTHR10963:SF55">
    <property type="entry name" value="GLYCOSIDE HYDROLASE FAMILY 16 PROTEIN"/>
    <property type="match status" value="1"/>
</dbReference>
<evidence type="ECO:0000256" key="4">
    <source>
        <dbReference type="SAM" id="SignalP"/>
    </source>
</evidence>
<feature type="chain" id="PRO_5045345968" evidence="4">
    <location>
        <begin position="26"/>
        <end position="1989"/>
    </location>
</feature>
<dbReference type="SUPFAM" id="SSF49785">
    <property type="entry name" value="Galactose-binding domain-like"/>
    <property type="match status" value="5"/>
</dbReference>
<evidence type="ECO:0000256" key="3">
    <source>
        <dbReference type="SAM" id="MobiDB-lite"/>
    </source>
</evidence>
<dbReference type="Pfam" id="PF07550">
    <property type="entry name" value="Shr-like_HID"/>
    <property type="match status" value="2"/>
</dbReference>
<dbReference type="PROSITE" id="PS51762">
    <property type="entry name" value="GH16_2"/>
    <property type="match status" value="1"/>
</dbReference>
<dbReference type="InterPro" id="IPR001119">
    <property type="entry name" value="SLH_dom"/>
</dbReference>
<dbReference type="InterPro" id="IPR050546">
    <property type="entry name" value="Glycosyl_Hydrlase_16"/>
</dbReference>
<dbReference type="SUPFAM" id="SSF49899">
    <property type="entry name" value="Concanavalin A-like lectins/glucanases"/>
    <property type="match status" value="1"/>
</dbReference>
<dbReference type="InterPro" id="IPR011432">
    <property type="entry name" value="Shr-like_HID"/>
</dbReference>
<name>A0ABY3SE27_9BACL</name>
<dbReference type="PANTHER" id="PTHR10963">
    <property type="entry name" value="GLYCOSYL HYDROLASE-RELATED"/>
    <property type="match status" value="1"/>
</dbReference>
<dbReference type="EMBL" id="CP090978">
    <property type="protein sequence ID" value="UJF32243.1"/>
    <property type="molecule type" value="Genomic_DNA"/>
</dbReference>
<proteinExistence type="inferred from homology"/>
<protein>
    <submittedName>
        <fullName evidence="7">Carbohydrate binding domain-containing protein</fullName>
    </submittedName>
</protein>
<keyword evidence="4" id="KW-0732">Signal</keyword>
<keyword evidence="8" id="KW-1185">Reference proteome</keyword>
<feature type="region of interest" description="Disordered" evidence="3">
    <location>
        <begin position="435"/>
        <end position="527"/>
    </location>
</feature>
<reference evidence="7 8" key="1">
    <citation type="journal article" date="2024" name="Int. J. Syst. Evol. Microbiol.">
        <title>Paenibacillus hexagrammi sp. nov., a novel bacterium isolated from the gut content of Hexagrammos agrammus.</title>
        <authorList>
            <person name="Jung H.K."/>
            <person name="Kim D.G."/>
            <person name="Zin H."/>
            <person name="Park J."/>
            <person name="Jung H."/>
            <person name="Kim Y.O."/>
            <person name="Kong H.J."/>
            <person name="Kim J.W."/>
            <person name="Kim Y.S."/>
        </authorList>
    </citation>
    <scope>NUCLEOTIDE SEQUENCE [LARGE SCALE GENOMIC DNA]</scope>
    <source>
        <strain evidence="7 8">YPD9-1</strain>
    </source>
</reference>
<dbReference type="PROSITE" id="PS51272">
    <property type="entry name" value="SLH"/>
    <property type="match status" value="3"/>
</dbReference>
<evidence type="ECO:0000313" key="7">
    <source>
        <dbReference type="EMBL" id="UJF32243.1"/>
    </source>
</evidence>
<evidence type="ECO:0000256" key="2">
    <source>
        <dbReference type="ARBA" id="ARBA00022801"/>
    </source>
</evidence>
<dbReference type="InterPro" id="IPR013320">
    <property type="entry name" value="ConA-like_dom_sf"/>
</dbReference>
<comment type="similarity">
    <text evidence="1">Belongs to the glycosyl hydrolase 16 family.</text>
</comment>
<dbReference type="InterPro" id="IPR000757">
    <property type="entry name" value="Beta-glucanase-like"/>
</dbReference>
<dbReference type="InterPro" id="IPR008979">
    <property type="entry name" value="Galactose-bd-like_sf"/>
</dbReference>
<dbReference type="Gene3D" id="2.60.120.260">
    <property type="entry name" value="Galactose-binding domain-like"/>
    <property type="match status" value="5"/>
</dbReference>
<gene>
    <name evidence="7" type="ORF">L0M14_21340</name>
</gene>
<evidence type="ECO:0000259" key="6">
    <source>
        <dbReference type="PROSITE" id="PS51762"/>
    </source>
</evidence>
<keyword evidence="2" id="KW-0378">Hydrolase</keyword>
<feature type="domain" description="GH16" evidence="6">
    <location>
        <begin position="517"/>
        <end position="779"/>
    </location>
</feature>
<feature type="domain" description="SLH" evidence="5">
    <location>
        <begin position="92"/>
        <end position="155"/>
    </location>
</feature>
<accession>A0ABY3SE27</accession>
<sequence length="1989" mass="211216">MFRKKIAVIMACSMLAAQTAPMAFAAPSSESSVAGALSDMKGHWAEATVNDWVRQGVVSGYEDGSFQPDRQVTRAEFAVMIGHIFHFPVVQADNAFTDVDSNAWYAQDVAAAREYGYVSGYPGGLFKPDEPIKRQDAALMIGKAFHMQAAASAAGLGAFSDGSEVAAYAQTAVKTLTNSGYMNGYPDGTLRPSGAITRAEAVVMLSRAAGTMLGAGQAETGEEIKGNVIVNQPGADLRNVRIDGNLYLAAGVGEGDVHLDHVTVQGQTIVAGGGANSVHFDNSSLGKVLVHKKSGPVRVVASGSTSVSDLTVQGSANLEAKDVTGSGIEQVHIAGEEGSAQAGKVKLDGKFAQVQVDASGTDLEVSENSEIDSVTSTEQASNMKLTISGKIGSLELKGKTSLNVTDKAQVGSLQIASTAGGTTVSSKGKINEAKVDADNVQVNGEHTPKGQGFRVDQGGSVTRSSSSSSGGSSGSSGGSGGNGGGSGNGGNNGGGSGGGTGDDGGGTGGNGGDNNGGDNPGQTDPWTLVWHDEFDGSQVDRTKWTFDLTNGYDSGDGYVSGWGNNEKEYYTEENAAVQDGKLLITAKKEDRGGVPYTSSRLKTAGLYAKKYGKFEIRAKLPTGQGYWPAIWMLPEDRAYGVWASSGEIDIMEAWGSKPNKVAGTIHYGETWPNNSFTGKEYQFPEGSSIADWHTYSLEWEPGEIRWYVDGTLYSTQNEWYSKGLNQADDYTYPAPFDQKFHLLLNLAVGGFFDGDPGPDTQFPKSMEVDYVRVYDLTGRAYRQPVKPVYEKLPIPSEVRAPLEDGNLVYNNNFDIDQPNVDGIEGVANTDYWKFQADPAKQAAATVSIDALDNRNFAKTTISSGGSTADAIQLWQEAPAVKGHTYKVTFDAKTSASRTISAKVSGGSARGYSAYSRMKTYALTNQVQSFEDSFVMKADTDLAANVLFNLGSNNGSVWIGNVKMVEIDGLPNLEDAAKVPLNGSGNHVYNGTFDQGDASRMTYWHVLTSQGAEASAIVSEAQRNLQVSITEPGSGEANSVQVLQKGINLIHDQTYELSFDAAASAAERTMEAELLSKDGSVSYGKQSVTLDTTLSSKTVSFSMTQPTDPEAQLVFHLGGSSGTVTLDNVKLVRTSIYFDPNVVFYPLQNGSFDNGMTGWEAISDSGYATGAVNNGEMKLTVANQGSQPWGALLLQKGLVTTQGLDYVVRFDARASVNRKMEVIAETSSYRRFFDQTVDLTNQMKTYEFTFRMTENQPLDLKFLVGLIADTTAVGSAHDIFIDNVAFEVKGAPTKPPVLAADQADNKVGKSVELTFSDDAAWRSAIQSVLINGAEIPADSYTVQMGSIILNASLFTTPATYTIQIQADGYAAAQVSQAVLIADNASWVEVGSNLLQDGSFTDSTEFGVGETSSPVWKTHNQGIYEPGKGQADFALANGQVQATVMSAGGEWWEIQLYQMGVPIHEAGTYKIAFDMNSDRARPVYADLGGQRETFDVSSGLHTYERVIDVAETGDKKFMFGLGKDAADPAVSVPYGITIDNVKVVKVVAGDNGGGGSDPVPVPEKQWVEVGDSVVQDGTFAASTQFGDGETSAPVWKVHNQGVYETGKGQADFTLNNGQVQATVTSAGGAWWEIQLYQMNVPVETGTYKLSMDVKSTQPRNVYVELQDVANKEVIAVDSTMKTYERILDVTVPGSKKLLIGLGEEAGDAEVTLPYDVTIDNVRLVKVVEAAGAAPTLHANTNGNYVGQPFDLTFTDSEAWRNAITSLSINGATVAESVYYNVYGGRIAMNPAGFPSPGTYTISVNAAGYPDAAVDQVIQALPLTDTLYLTGGAQGISGLSRFAGSAESSDIIVSAEGGTYLTVNNPVTYMFDGITAPYAGGSAVTTYALDLDTVSATAGTGVLALISYDFDGDGTWDRTEQSPLYALNPVANEWERFTQADRGSVTATGDYQDFHNGCIKLELWNQIGNGDTQVKVNAPVGQGSKIVIPYQF</sequence>
<feature type="signal peptide" evidence="4">
    <location>
        <begin position="1"/>
        <end position="25"/>
    </location>
</feature>
<dbReference type="Proteomes" id="UP001649230">
    <property type="component" value="Chromosome"/>
</dbReference>
<feature type="domain" description="SLH" evidence="5">
    <location>
        <begin position="32"/>
        <end position="91"/>
    </location>
</feature>
<feature type="domain" description="SLH" evidence="5">
    <location>
        <begin position="156"/>
        <end position="219"/>
    </location>
</feature>
<evidence type="ECO:0000259" key="5">
    <source>
        <dbReference type="PROSITE" id="PS51272"/>
    </source>
</evidence>
<organism evidence="7 8">
    <name type="scientific">Paenibacillus hexagrammi</name>
    <dbReference type="NCBI Taxonomy" id="2908839"/>
    <lineage>
        <taxon>Bacteria</taxon>
        <taxon>Bacillati</taxon>
        <taxon>Bacillota</taxon>
        <taxon>Bacilli</taxon>
        <taxon>Bacillales</taxon>
        <taxon>Paenibacillaceae</taxon>
        <taxon>Paenibacillus</taxon>
    </lineage>
</organism>
<dbReference type="Gene3D" id="2.60.120.200">
    <property type="match status" value="1"/>
</dbReference>
<dbReference type="Pfam" id="PF02018">
    <property type="entry name" value="CBM_4_9"/>
    <property type="match status" value="3"/>
</dbReference>
<dbReference type="Pfam" id="PF00722">
    <property type="entry name" value="Glyco_hydro_16"/>
    <property type="match status" value="1"/>
</dbReference>
<dbReference type="InterPro" id="IPR003305">
    <property type="entry name" value="CenC_carb-bd"/>
</dbReference>
<dbReference type="Pfam" id="PF00395">
    <property type="entry name" value="SLH"/>
    <property type="match status" value="3"/>
</dbReference>
<dbReference type="CDD" id="cd08023">
    <property type="entry name" value="GH16_laminarinase_like"/>
    <property type="match status" value="1"/>
</dbReference>
<evidence type="ECO:0000256" key="1">
    <source>
        <dbReference type="ARBA" id="ARBA00006865"/>
    </source>
</evidence>